<dbReference type="InterPro" id="IPR036865">
    <property type="entry name" value="CRAL-TRIO_dom_sf"/>
</dbReference>
<reference evidence="3" key="1">
    <citation type="submission" date="2021-01" db="EMBL/GenBank/DDBJ databases">
        <authorList>
            <person name="Corre E."/>
            <person name="Pelletier E."/>
            <person name="Niang G."/>
            <person name="Scheremetjew M."/>
            <person name="Finn R."/>
            <person name="Kale V."/>
            <person name="Holt S."/>
            <person name="Cochrane G."/>
            <person name="Meng A."/>
            <person name="Brown T."/>
            <person name="Cohen L."/>
        </authorList>
    </citation>
    <scope>NUCLEOTIDE SEQUENCE</scope>
    <source>
        <strain evidence="3">SL-175</strain>
    </source>
</reference>
<dbReference type="SUPFAM" id="SSF52087">
    <property type="entry name" value="CRAL/TRIO domain"/>
    <property type="match status" value="1"/>
</dbReference>
<dbReference type="AlphaFoldDB" id="A0A7S0SV98"/>
<feature type="region of interest" description="Disordered" evidence="1">
    <location>
        <begin position="52"/>
        <end position="77"/>
    </location>
</feature>
<accession>A0A7S0SV98</accession>
<dbReference type="CDD" id="cd00170">
    <property type="entry name" value="SEC14"/>
    <property type="match status" value="1"/>
</dbReference>
<evidence type="ECO:0000256" key="1">
    <source>
        <dbReference type="SAM" id="MobiDB-lite"/>
    </source>
</evidence>
<sequence length="315" mass="35013">MSCLAVTTWAAMPSWELRPSLSGGRRGGSSGAFATQLCAGIPPAALRLPARSRHHHRCRSAEAETEGADDDDDDAGTRRETKLRELRARGLQLPTYDDADLVAAMAQLRVADGLASGHADDATMLWFLKACALDVQEAAVKCQVYNEWRETNSYQDIDFASIEQELNTGKAVLLHERDLLGRQVVSVTLTKHVIAERDLAVTKRLTVFLLDQGLARIHAGAAEGEPETVLTVFDLRGFSTANADIEFLKFFIKCIFTYFPKRVSEVLFIEAPFVFRPVWALVKPLLGKYSSLVRFVSLDEANEYFPEDSTVFQRD</sequence>
<gene>
    <name evidence="3" type="ORF">MANT1106_LOCUS17215</name>
</gene>
<evidence type="ECO:0000313" key="3">
    <source>
        <dbReference type="EMBL" id="CAD8716308.1"/>
    </source>
</evidence>
<protein>
    <recommendedName>
        <fullName evidence="2">CRAL-TRIO domain-containing protein</fullName>
    </recommendedName>
</protein>
<organism evidence="3">
    <name type="scientific">Mantoniella antarctica</name>
    <dbReference type="NCBI Taxonomy" id="81844"/>
    <lineage>
        <taxon>Eukaryota</taxon>
        <taxon>Viridiplantae</taxon>
        <taxon>Chlorophyta</taxon>
        <taxon>Mamiellophyceae</taxon>
        <taxon>Mamiellales</taxon>
        <taxon>Mamiellaceae</taxon>
        <taxon>Mantoniella</taxon>
    </lineage>
</organism>
<dbReference type="InterPro" id="IPR001251">
    <property type="entry name" value="CRAL-TRIO_dom"/>
</dbReference>
<feature type="compositionally biased region" description="Acidic residues" evidence="1">
    <location>
        <begin position="63"/>
        <end position="74"/>
    </location>
</feature>
<dbReference type="SMART" id="SM00516">
    <property type="entry name" value="SEC14"/>
    <property type="match status" value="1"/>
</dbReference>
<name>A0A7S0SV98_9CHLO</name>
<proteinExistence type="predicted"/>
<dbReference type="PANTHER" id="PTHR47556:SF1">
    <property type="entry name" value="SEC14P-LIKE PHOSPHATIDYLINOSITOL TRANSFER FAMILY PROTEIN"/>
    <property type="match status" value="1"/>
</dbReference>
<dbReference type="PROSITE" id="PS50191">
    <property type="entry name" value="CRAL_TRIO"/>
    <property type="match status" value="1"/>
</dbReference>
<dbReference type="EMBL" id="HBFC01028849">
    <property type="protein sequence ID" value="CAD8716308.1"/>
    <property type="molecule type" value="Transcribed_RNA"/>
</dbReference>
<evidence type="ECO:0000259" key="2">
    <source>
        <dbReference type="PROSITE" id="PS50191"/>
    </source>
</evidence>
<dbReference type="InterPro" id="IPR036273">
    <property type="entry name" value="CRAL/TRIO_N_dom_sf"/>
</dbReference>
<feature type="domain" description="CRAL-TRIO" evidence="2">
    <location>
        <begin position="162"/>
        <end position="315"/>
    </location>
</feature>
<dbReference type="PANTHER" id="PTHR47556">
    <property type="entry name" value="SEC14P-LIKE PHOSPHATIDYLINOSITOL TRANSFER FAMILY PROTEIN"/>
    <property type="match status" value="1"/>
</dbReference>
<dbReference type="Gene3D" id="3.40.525.10">
    <property type="entry name" value="CRAL-TRIO lipid binding domain"/>
    <property type="match status" value="1"/>
</dbReference>
<dbReference type="Pfam" id="PF00650">
    <property type="entry name" value="CRAL_TRIO"/>
    <property type="match status" value="1"/>
</dbReference>
<dbReference type="SUPFAM" id="SSF46938">
    <property type="entry name" value="CRAL/TRIO N-terminal domain"/>
    <property type="match status" value="1"/>
</dbReference>